<evidence type="ECO:0000256" key="5">
    <source>
        <dbReference type="ARBA" id="ARBA00022692"/>
    </source>
</evidence>
<reference evidence="11 12" key="1">
    <citation type="submission" date="2016-10" db="EMBL/GenBank/DDBJ databases">
        <authorList>
            <person name="de Groot N.N."/>
        </authorList>
    </citation>
    <scope>NUCLEOTIDE SEQUENCE [LARGE SCALE GENOMIC DNA]</scope>
    <source>
        <strain evidence="12">P4B,CCM 7963,CECT 7998,DSM 25260,IBRC-M 10614,KCTC 13821</strain>
    </source>
</reference>
<feature type="transmembrane region" description="Helical" evidence="9">
    <location>
        <begin position="404"/>
        <end position="423"/>
    </location>
</feature>
<protein>
    <submittedName>
        <fullName evidence="11">Putative tyrosine permease, NhaC family</fullName>
    </submittedName>
</protein>
<sequence length="463" mass="49731">MEDKPIKPRVRKIEAFTILLSILLIIGVSLIRFGAPPHIPIFVSIVLLVCYSFFKKVSWKITEKGIVDGVTSGILPILIFILIGVLISIWISAGTIPTMIYYSFLIISTDFFLPSVFVATAIIGVCIGSSFTTASTIGVSFMALGGLLGMNPAMTAGAVVSGALVGDKMSPLSDTTNLASSVSKVDLFEHIRHMLWTTVPLFIITLVVYFAIGSTSAEADIQTIDALMNELYGYYPIHPLTLLPAAVIVFLAVRKTSAIPSMIAGIISGIAVAIFIQPGYGVGDYMIFMQDGFTSESGNEQLDEMLSRGGIQEMMWPVSLLILTLSMGGLLSTLGIIKKVLEAISSLVKTTGRLVLSTALTGIGINISLGEQYMSVILTGEAFEPKYKQMGLARKNLSRVLENAGTLINPLIPYGVSGVFMASVLEVDVLQYLPYAFFCLLGPVIVAVYGFTGFSMVKTNVNK</sequence>
<feature type="transmembrane region" description="Helical" evidence="9">
    <location>
        <begin position="435"/>
        <end position="457"/>
    </location>
</feature>
<dbReference type="Pfam" id="PF03553">
    <property type="entry name" value="Na_H_antiporter"/>
    <property type="match status" value="1"/>
</dbReference>
<evidence type="ECO:0000256" key="7">
    <source>
        <dbReference type="ARBA" id="ARBA00023136"/>
    </source>
</evidence>
<dbReference type="Proteomes" id="UP000199017">
    <property type="component" value="Unassembled WGS sequence"/>
</dbReference>
<evidence type="ECO:0000313" key="11">
    <source>
        <dbReference type="EMBL" id="SDI50790.1"/>
    </source>
</evidence>
<dbReference type="OrthoDB" id="9762978at2"/>
<evidence type="ECO:0000256" key="6">
    <source>
        <dbReference type="ARBA" id="ARBA00022989"/>
    </source>
</evidence>
<feature type="transmembrane region" description="Helical" evidence="9">
    <location>
        <begin position="37"/>
        <end position="54"/>
    </location>
</feature>
<evidence type="ECO:0000256" key="2">
    <source>
        <dbReference type="ARBA" id="ARBA00022448"/>
    </source>
</evidence>
<proteinExistence type="inferred from homology"/>
<dbReference type="NCBIfam" id="TIGR00931">
    <property type="entry name" value="antiport_nhaC"/>
    <property type="match status" value="1"/>
</dbReference>
<evidence type="ECO:0000256" key="1">
    <source>
        <dbReference type="ARBA" id="ARBA00004651"/>
    </source>
</evidence>
<gene>
    <name evidence="11" type="ORF">SAMN05216352_108159</name>
</gene>
<dbReference type="InterPro" id="IPR052180">
    <property type="entry name" value="NhaC_Na-H+_Antiporter"/>
</dbReference>
<feature type="transmembrane region" description="Helical" evidence="9">
    <location>
        <begin position="260"/>
        <end position="280"/>
    </location>
</feature>
<dbReference type="EMBL" id="FNDU01000008">
    <property type="protein sequence ID" value="SDI50790.1"/>
    <property type="molecule type" value="Genomic_DNA"/>
</dbReference>
<feature type="transmembrane region" description="Helical" evidence="9">
    <location>
        <begin position="111"/>
        <end position="144"/>
    </location>
</feature>
<keyword evidence="12" id="KW-1185">Reference proteome</keyword>
<keyword evidence="3" id="KW-0050">Antiport</keyword>
<feature type="transmembrane region" description="Helical" evidence="9">
    <location>
        <begin position="12"/>
        <end position="31"/>
    </location>
</feature>
<evidence type="ECO:0000256" key="9">
    <source>
        <dbReference type="SAM" id="Phobius"/>
    </source>
</evidence>
<comment type="similarity">
    <text evidence="8">Belongs to the NhaC Na(+)/H(+) (TC 2.A.35) antiporter family.</text>
</comment>
<dbReference type="AlphaFoldDB" id="A0A1G8L6G8"/>
<dbReference type="PANTHER" id="PTHR33451">
    <property type="entry name" value="MALATE-2H(+)/NA(+)-LACTATE ANTIPORTER"/>
    <property type="match status" value="1"/>
</dbReference>
<evidence type="ECO:0000259" key="10">
    <source>
        <dbReference type="Pfam" id="PF03553"/>
    </source>
</evidence>
<keyword evidence="2" id="KW-0813">Transport</keyword>
<feature type="transmembrane region" description="Helical" evidence="9">
    <location>
        <begin position="66"/>
        <end position="91"/>
    </location>
</feature>
<dbReference type="InterPro" id="IPR018461">
    <property type="entry name" value="Na/H_Antiport_NhaC-like_C"/>
</dbReference>
<evidence type="ECO:0000313" key="12">
    <source>
        <dbReference type="Proteomes" id="UP000199017"/>
    </source>
</evidence>
<feature type="domain" description="Na+/H+ antiporter NhaC-like C-terminal" evidence="10">
    <location>
        <begin position="162"/>
        <end position="454"/>
    </location>
</feature>
<keyword evidence="4" id="KW-1003">Cell membrane</keyword>
<keyword evidence="6 9" id="KW-1133">Transmembrane helix</keyword>
<feature type="transmembrane region" description="Helical" evidence="9">
    <location>
        <begin position="194"/>
        <end position="212"/>
    </location>
</feature>
<feature type="transmembrane region" description="Helical" evidence="9">
    <location>
        <begin position="232"/>
        <end position="253"/>
    </location>
</feature>
<dbReference type="GO" id="GO:0005886">
    <property type="term" value="C:plasma membrane"/>
    <property type="evidence" value="ECO:0007669"/>
    <property type="project" value="UniProtKB-SubCell"/>
</dbReference>
<accession>A0A1G8L6G8</accession>
<feature type="transmembrane region" description="Helical" evidence="9">
    <location>
        <begin position="314"/>
        <end position="337"/>
    </location>
</feature>
<dbReference type="InterPro" id="IPR004770">
    <property type="entry name" value="Na/H_antiport_NhaC"/>
</dbReference>
<evidence type="ECO:0000256" key="4">
    <source>
        <dbReference type="ARBA" id="ARBA00022475"/>
    </source>
</evidence>
<evidence type="ECO:0000256" key="3">
    <source>
        <dbReference type="ARBA" id="ARBA00022449"/>
    </source>
</evidence>
<dbReference type="GO" id="GO:0015297">
    <property type="term" value="F:antiporter activity"/>
    <property type="evidence" value="ECO:0007669"/>
    <property type="project" value="UniProtKB-KW"/>
</dbReference>
<keyword evidence="7 9" id="KW-0472">Membrane</keyword>
<name>A0A1G8L6G8_9BACI</name>
<dbReference type="RefSeq" id="WP_091586062.1">
    <property type="nucleotide sequence ID" value="NZ_FNDU01000008.1"/>
</dbReference>
<comment type="subcellular location">
    <subcellularLocation>
        <location evidence="1">Cell membrane</location>
        <topology evidence="1">Multi-pass membrane protein</topology>
    </subcellularLocation>
</comment>
<evidence type="ECO:0000256" key="8">
    <source>
        <dbReference type="ARBA" id="ARBA00038435"/>
    </source>
</evidence>
<dbReference type="PANTHER" id="PTHR33451:SF6">
    <property type="entry name" value="NA(+)_H(+) ANTIPORTER NHAC"/>
    <property type="match status" value="1"/>
</dbReference>
<keyword evidence="5 9" id="KW-0812">Transmembrane</keyword>
<organism evidence="11 12">
    <name type="scientific">Alteribacillus bidgolensis</name>
    <dbReference type="NCBI Taxonomy" id="930129"/>
    <lineage>
        <taxon>Bacteria</taxon>
        <taxon>Bacillati</taxon>
        <taxon>Bacillota</taxon>
        <taxon>Bacilli</taxon>
        <taxon>Bacillales</taxon>
        <taxon>Bacillaceae</taxon>
        <taxon>Alteribacillus</taxon>
    </lineage>
</organism>